<dbReference type="InterPro" id="IPR005090">
    <property type="entry name" value="RepC_N"/>
</dbReference>
<geneLocation type="plasmid" evidence="4 5">
    <name>pTElox9</name>
</geneLocation>
<feature type="region of interest" description="Disordered" evidence="1">
    <location>
        <begin position="221"/>
        <end position="241"/>
    </location>
</feature>
<dbReference type="NCBIfam" id="NF040974">
    <property type="entry name" value="RepABC_RepC"/>
    <property type="match status" value="1"/>
</dbReference>
<dbReference type="CDD" id="cd00090">
    <property type="entry name" value="HTH_ARSR"/>
    <property type="match status" value="1"/>
</dbReference>
<dbReference type="InterPro" id="IPR011991">
    <property type="entry name" value="ArsR-like_HTH"/>
</dbReference>
<feature type="compositionally biased region" description="Basic and acidic residues" evidence="1">
    <location>
        <begin position="223"/>
        <end position="237"/>
    </location>
</feature>
<evidence type="ECO:0000259" key="3">
    <source>
        <dbReference type="Pfam" id="PF11800"/>
    </source>
</evidence>
<keyword evidence="4" id="KW-0614">Plasmid</keyword>
<evidence type="ECO:0000259" key="2">
    <source>
        <dbReference type="Pfam" id="PF03428"/>
    </source>
</evidence>
<sequence length="361" mass="40002">MTVQSTRFLGRPVAAAPDEDVVSHDKWALVADLTTAADDYGLSHRTITVLRTMLTFVPDRHLPPLPGCSIVFASNATLSERLGGMPESTLRRHLAALVEAHIITRVDSPNRKRYAKRLGQGIACAYGFDLAPLAIMARDISARARACERRAEEHAALRSAVLVARQTLCEQLASEGIDPDGMHELSPLLARTRLMLRRKNNAEALRALLIEFEAAVLSASDTENERHQHREINKNSDRTPVQSDVQNSAQRFAPSDTPSFESLTDSFTEYHRMFPQGASEWSELEKQARQLVPMMGIDLQVYEEASRIMAPCIAPIAVLCLLERFDTLKNPGGFLRHLTQRARSGELDMARLLASSGIIVS</sequence>
<dbReference type="Pfam" id="PF11800">
    <property type="entry name" value="RP-C_C"/>
    <property type="match status" value="1"/>
</dbReference>
<gene>
    <name evidence="4" type="ORF">AKL02_020820</name>
</gene>
<accession>A0ABX6YZW2</accession>
<proteinExistence type="predicted"/>
<dbReference type="RefSeq" id="WP_083080388.1">
    <property type="nucleotide sequence ID" value="NZ_CP053563.1"/>
</dbReference>
<evidence type="ECO:0000256" key="1">
    <source>
        <dbReference type="SAM" id="MobiDB-lite"/>
    </source>
</evidence>
<feature type="domain" description="Plasmid replication protein C N-terminal" evidence="2">
    <location>
        <begin position="23"/>
        <end position="170"/>
    </location>
</feature>
<dbReference type="InterPro" id="IPR021760">
    <property type="entry name" value="RepC_C"/>
</dbReference>
<dbReference type="InterPro" id="IPR047611">
    <property type="entry name" value="RepABC_RepC"/>
</dbReference>
<evidence type="ECO:0000313" key="5">
    <source>
        <dbReference type="Proteomes" id="UP000192422"/>
    </source>
</evidence>
<organism evidence="4 5">
    <name type="scientific">Thioclava electrotropha</name>
    <dbReference type="NCBI Taxonomy" id="1549850"/>
    <lineage>
        <taxon>Bacteria</taxon>
        <taxon>Pseudomonadati</taxon>
        <taxon>Pseudomonadota</taxon>
        <taxon>Alphaproteobacteria</taxon>
        <taxon>Rhodobacterales</taxon>
        <taxon>Paracoccaceae</taxon>
        <taxon>Thioclava</taxon>
    </lineage>
</organism>
<dbReference type="Pfam" id="PF03428">
    <property type="entry name" value="RP-C"/>
    <property type="match status" value="1"/>
</dbReference>
<dbReference type="InterPro" id="IPR036390">
    <property type="entry name" value="WH_DNA-bd_sf"/>
</dbReference>
<dbReference type="InterPro" id="IPR036388">
    <property type="entry name" value="WH-like_DNA-bd_sf"/>
</dbReference>
<name>A0ABX6YZW2_9RHOB</name>
<dbReference type="EMBL" id="CP053563">
    <property type="protein sequence ID" value="QPZ93412.1"/>
    <property type="molecule type" value="Genomic_DNA"/>
</dbReference>
<keyword evidence="5" id="KW-1185">Reference proteome</keyword>
<dbReference type="Gene3D" id="1.10.10.10">
    <property type="entry name" value="Winged helix-like DNA-binding domain superfamily/Winged helix DNA-binding domain"/>
    <property type="match status" value="1"/>
</dbReference>
<protein>
    <submittedName>
        <fullName evidence="4">Replication initiator RepC</fullName>
    </submittedName>
</protein>
<feature type="domain" description="Plasmid replication protein C C-terminal" evidence="3">
    <location>
        <begin position="276"/>
        <end position="355"/>
    </location>
</feature>
<dbReference type="Proteomes" id="UP000192422">
    <property type="component" value="Plasmid pTElox9"/>
</dbReference>
<evidence type="ECO:0000313" key="4">
    <source>
        <dbReference type="EMBL" id="QPZ93412.1"/>
    </source>
</evidence>
<reference evidence="4 5" key="1">
    <citation type="submission" date="2020-05" db="EMBL/GenBank/DDBJ databases">
        <title>Thioclava electrotropha strain Elox9 finished genome.</title>
        <authorList>
            <person name="Rowe A.R."/>
            <person name="Wilbanks E.G."/>
        </authorList>
    </citation>
    <scope>NUCLEOTIDE SEQUENCE [LARGE SCALE GENOMIC DNA]</scope>
    <source>
        <strain evidence="4 5">Elox9</strain>
        <plasmid evidence="4 5">pTElox9</plasmid>
    </source>
</reference>
<dbReference type="SUPFAM" id="SSF46785">
    <property type="entry name" value="Winged helix' DNA-binding domain"/>
    <property type="match status" value="1"/>
</dbReference>